<dbReference type="Proteomes" id="UP000033966">
    <property type="component" value="Unassembled WGS sequence"/>
</dbReference>
<gene>
    <name evidence="1" type="ORF">UW92_C0014G0017</name>
</gene>
<name>A0A0G1NDW9_9BACT</name>
<evidence type="ECO:0000313" key="2">
    <source>
        <dbReference type="Proteomes" id="UP000033966"/>
    </source>
</evidence>
<proteinExistence type="predicted"/>
<reference evidence="1 2" key="1">
    <citation type="journal article" date="2015" name="Nature">
        <title>rRNA introns, odd ribosomes, and small enigmatic genomes across a large radiation of phyla.</title>
        <authorList>
            <person name="Brown C.T."/>
            <person name="Hug L.A."/>
            <person name="Thomas B.C."/>
            <person name="Sharon I."/>
            <person name="Castelle C.J."/>
            <person name="Singh A."/>
            <person name="Wilkins M.J."/>
            <person name="Williams K.H."/>
            <person name="Banfield J.F."/>
        </authorList>
    </citation>
    <scope>NUCLEOTIDE SEQUENCE [LARGE SCALE GENOMIC DNA]</scope>
</reference>
<sequence>MNPILEAVERARGAEGLLARCLYSGLSR</sequence>
<dbReference type="PATRIC" id="fig|1618662.3.peg.326"/>
<comment type="caution">
    <text evidence="1">The sequence shown here is derived from an EMBL/GenBank/DDBJ whole genome shotgun (WGS) entry which is preliminary data.</text>
</comment>
<organism evidence="1 2">
    <name type="scientific">Candidatus Jorgensenbacteria bacterium GW2011_GWA2_45_13</name>
    <dbReference type="NCBI Taxonomy" id="1618662"/>
    <lineage>
        <taxon>Bacteria</taxon>
        <taxon>Candidatus Joergenseniibacteriota</taxon>
    </lineage>
</organism>
<protein>
    <submittedName>
        <fullName evidence="1">Uncharacterized protein</fullName>
    </submittedName>
</protein>
<dbReference type="AlphaFoldDB" id="A0A0G1NDW9"/>
<feature type="non-terminal residue" evidence="1">
    <location>
        <position position="28"/>
    </location>
</feature>
<evidence type="ECO:0000313" key="1">
    <source>
        <dbReference type="EMBL" id="KKT91317.1"/>
    </source>
</evidence>
<dbReference type="EMBL" id="LCKF01000014">
    <property type="protein sequence ID" value="KKT91317.1"/>
    <property type="molecule type" value="Genomic_DNA"/>
</dbReference>
<accession>A0A0G1NDW9</accession>